<dbReference type="InParanoid" id="A2F2B9"/>
<dbReference type="AlphaFoldDB" id="A2F2B9"/>
<keyword evidence="1" id="KW-0175">Coiled coil</keyword>
<protein>
    <submittedName>
        <fullName evidence="2">Uncharacterized protein</fullName>
    </submittedName>
</protein>
<dbReference type="Proteomes" id="UP000001542">
    <property type="component" value="Unassembled WGS sequence"/>
</dbReference>
<dbReference type="RefSeq" id="XP_001313867.1">
    <property type="nucleotide sequence ID" value="XM_001313866.1"/>
</dbReference>
<keyword evidence="3" id="KW-1185">Reference proteome</keyword>
<gene>
    <name evidence="2" type="ORF">TVAG_493110</name>
</gene>
<evidence type="ECO:0000313" key="3">
    <source>
        <dbReference type="Proteomes" id="UP000001542"/>
    </source>
</evidence>
<evidence type="ECO:0000313" key="2">
    <source>
        <dbReference type="EMBL" id="EAY00938.1"/>
    </source>
</evidence>
<accession>A2F2B9</accession>
<name>A2F2B9_TRIV3</name>
<reference evidence="2" key="2">
    <citation type="journal article" date="2007" name="Science">
        <title>Draft genome sequence of the sexually transmitted pathogen Trichomonas vaginalis.</title>
        <authorList>
            <person name="Carlton J.M."/>
            <person name="Hirt R.P."/>
            <person name="Silva J.C."/>
            <person name="Delcher A.L."/>
            <person name="Schatz M."/>
            <person name="Zhao Q."/>
            <person name="Wortman J.R."/>
            <person name="Bidwell S.L."/>
            <person name="Alsmark U.C.M."/>
            <person name="Besteiro S."/>
            <person name="Sicheritz-Ponten T."/>
            <person name="Noel C.J."/>
            <person name="Dacks J.B."/>
            <person name="Foster P.G."/>
            <person name="Simillion C."/>
            <person name="Van de Peer Y."/>
            <person name="Miranda-Saavedra D."/>
            <person name="Barton G.J."/>
            <person name="Westrop G.D."/>
            <person name="Mueller S."/>
            <person name="Dessi D."/>
            <person name="Fiori P.L."/>
            <person name="Ren Q."/>
            <person name="Paulsen I."/>
            <person name="Zhang H."/>
            <person name="Bastida-Corcuera F.D."/>
            <person name="Simoes-Barbosa A."/>
            <person name="Brown M.T."/>
            <person name="Hayes R.D."/>
            <person name="Mukherjee M."/>
            <person name="Okumura C.Y."/>
            <person name="Schneider R."/>
            <person name="Smith A.J."/>
            <person name="Vanacova S."/>
            <person name="Villalvazo M."/>
            <person name="Haas B.J."/>
            <person name="Pertea M."/>
            <person name="Feldblyum T.V."/>
            <person name="Utterback T.R."/>
            <person name="Shu C.L."/>
            <person name="Osoegawa K."/>
            <person name="de Jong P.J."/>
            <person name="Hrdy I."/>
            <person name="Horvathova L."/>
            <person name="Zubacova Z."/>
            <person name="Dolezal P."/>
            <person name="Malik S.B."/>
            <person name="Logsdon J.M. Jr."/>
            <person name="Henze K."/>
            <person name="Gupta A."/>
            <person name="Wang C.C."/>
            <person name="Dunne R.L."/>
            <person name="Upcroft J.A."/>
            <person name="Upcroft P."/>
            <person name="White O."/>
            <person name="Salzberg S.L."/>
            <person name="Tang P."/>
            <person name="Chiu C.-H."/>
            <person name="Lee Y.-S."/>
            <person name="Embley T.M."/>
            <person name="Coombs G.H."/>
            <person name="Mottram J.C."/>
            <person name="Tachezy J."/>
            <person name="Fraser-Liggett C.M."/>
            <person name="Johnson P.J."/>
        </authorList>
    </citation>
    <scope>NUCLEOTIDE SEQUENCE [LARGE SCALE GENOMIC DNA]</scope>
    <source>
        <strain evidence="2">G3</strain>
    </source>
</reference>
<feature type="coiled-coil region" evidence="1">
    <location>
        <begin position="43"/>
        <end position="70"/>
    </location>
</feature>
<organism evidence="2 3">
    <name type="scientific">Trichomonas vaginalis (strain ATCC PRA-98 / G3)</name>
    <dbReference type="NCBI Taxonomy" id="412133"/>
    <lineage>
        <taxon>Eukaryota</taxon>
        <taxon>Metamonada</taxon>
        <taxon>Parabasalia</taxon>
        <taxon>Trichomonadida</taxon>
        <taxon>Trichomonadidae</taxon>
        <taxon>Trichomonas</taxon>
    </lineage>
</organism>
<dbReference type="VEuPathDB" id="TrichDB:TVAG_493110"/>
<dbReference type="VEuPathDB" id="TrichDB:TVAGG3_0232750"/>
<reference evidence="2" key="1">
    <citation type="submission" date="2006-10" db="EMBL/GenBank/DDBJ databases">
        <authorList>
            <person name="Amadeo P."/>
            <person name="Zhao Q."/>
            <person name="Wortman J."/>
            <person name="Fraser-Liggett C."/>
            <person name="Carlton J."/>
        </authorList>
    </citation>
    <scope>NUCLEOTIDE SEQUENCE</scope>
    <source>
        <strain evidence="2">G3</strain>
    </source>
</reference>
<evidence type="ECO:0000256" key="1">
    <source>
        <dbReference type="SAM" id="Coils"/>
    </source>
</evidence>
<proteinExistence type="predicted"/>
<sequence>MNITPKKSPSILRSKHTLSSNKSGLFLNSEAGFDREERITIEEEELLRNLAEFHKKVEEYEEDCKELQEDAIVTYDISESLNFITQQLDDYANSMHA</sequence>
<dbReference type="EMBL" id="DS113584">
    <property type="protein sequence ID" value="EAY00938.1"/>
    <property type="molecule type" value="Genomic_DNA"/>
</dbReference>
<dbReference type="KEGG" id="tva:4758760"/>
<dbReference type="SMR" id="A2F2B9"/>